<evidence type="ECO:0000256" key="3">
    <source>
        <dbReference type="ARBA" id="ARBA00047418"/>
    </source>
</evidence>
<dbReference type="FunFam" id="3.40.50.150:FF:000432">
    <property type="entry name" value="Unplaced genomic scaffold supercont2.10, whole genome shotgun sequence"/>
    <property type="match status" value="1"/>
</dbReference>
<dbReference type="GO" id="GO:0071164">
    <property type="term" value="F:RNA cap trimethylguanosine synthase activity"/>
    <property type="evidence" value="ECO:0007669"/>
    <property type="project" value="TreeGrafter"/>
</dbReference>
<feature type="region of interest" description="Disordered" evidence="8">
    <location>
        <begin position="369"/>
        <end position="392"/>
    </location>
</feature>
<dbReference type="GO" id="GO:0005634">
    <property type="term" value="C:nucleus"/>
    <property type="evidence" value="ECO:0007669"/>
    <property type="project" value="TreeGrafter"/>
</dbReference>
<comment type="caution">
    <text evidence="9">The sequence shown here is derived from an EMBL/GenBank/DDBJ whole genome shotgun (WGS) entry which is preliminary data.</text>
</comment>
<dbReference type="InterPro" id="IPR029063">
    <property type="entry name" value="SAM-dependent_MTases_sf"/>
</dbReference>
<dbReference type="CDD" id="cd02440">
    <property type="entry name" value="AdoMet_MTases"/>
    <property type="match status" value="1"/>
</dbReference>
<evidence type="ECO:0000256" key="1">
    <source>
        <dbReference type="ARBA" id="ARBA00018517"/>
    </source>
</evidence>
<dbReference type="SUPFAM" id="SSF52047">
    <property type="entry name" value="RNI-like"/>
    <property type="match status" value="2"/>
</dbReference>
<evidence type="ECO:0000256" key="8">
    <source>
        <dbReference type="SAM" id="MobiDB-lite"/>
    </source>
</evidence>
<feature type="region of interest" description="Disordered" evidence="8">
    <location>
        <begin position="22"/>
        <end position="92"/>
    </location>
</feature>
<evidence type="ECO:0000313" key="10">
    <source>
        <dbReference type="Proteomes" id="UP000284706"/>
    </source>
</evidence>
<evidence type="ECO:0000256" key="5">
    <source>
        <dbReference type="ARBA" id="ARBA00048763"/>
    </source>
</evidence>
<dbReference type="Gene3D" id="3.40.50.150">
    <property type="entry name" value="Vaccinia Virus protein VP39"/>
    <property type="match status" value="1"/>
</dbReference>
<name>A0A409Y4V6_9AGAR</name>
<dbReference type="InterPro" id="IPR032675">
    <property type="entry name" value="LRR_dom_sf"/>
</dbReference>
<accession>A0A409Y4V6</accession>
<comment type="catalytic activity">
    <reaction evidence="6">
        <text>a 5'-end (N(7)-methyl 5'-triphosphoguanosine)-ribonucleoside in snRNA + S-adenosyl-L-methionine = a 5'-end (N(2),N(7)-dimethyl 5'-triphosphoguanosine)-ribonucleoside in snRNA + S-adenosyl-L-homocysteine + H(+)</text>
        <dbReference type="Rhea" id="RHEA:78471"/>
        <dbReference type="Rhea" id="RHEA-COMP:19085"/>
        <dbReference type="Rhea" id="RHEA-COMP:19087"/>
        <dbReference type="ChEBI" id="CHEBI:15378"/>
        <dbReference type="ChEBI" id="CHEBI:57856"/>
        <dbReference type="ChEBI" id="CHEBI:59789"/>
        <dbReference type="ChEBI" id="CHEBI:156461"/>
        <dbReference type="ChEBI" id="CHEBI:172880"/>
    </reaction>
    <physiologicalReaction direction="left-to-right" evidence="6">
        <dbReference type="Rhea" id="RHEA:78472"/>
    </physiologicalReaction>
</comment>
<comment type="catalytic activity">
    <reaction evidence="5">
        <text>a 5'-end (N(2),N(7)-dimethyl 5'-triphosphoguanosine)-ribonucleoside in snRNA + S-adenosyl-L-methionine = a 5'-end (N(2),N(2),N(7)-trimethyl 5'-triphosphoguanosine)-ribonucleoside in snRNA + S-adenosyl-L-homocysteine + H(+)</text>
        <dbReference type="Rhea" id="RHEA:78479"/>
        <dbReference type="Rhea" id="RHEA-COMP:19087"/>
        <dbReference type="Rhea" id="RHEA-COMP:19089"/>
        <dbReference type="ChEBI" id="CHEBI:15378"/>
        <dbReference type="ChEBI" id="CHEBI:57856"/>
        <dbReference type="ChEBI" id="CHEBI:59789"/>
        <dbReference type="ChEBI" id="CHEBI:167623"/>
        <dbReference type="ChEBI" id="CHEBI:172880"/>
    </reaction>
    <physiologicalReaction direction="left-to-right" evidence="5">
        <dbReference type="Rhea" id="RHEA:78480"/>
    </physiologicalReaction>
</comment>
<dbReference type="InParanoid" id="A0A409Y4V6"/>
<organism evidence="9 10">
    <name type="scientific">Gymnopilus dilepis</name>
    <dbReference type="NCBI Taxonomy" id="231916"/>
    <lineage>
        <taxon>Eukaryota</taxon>
        <taxon>Fungi</taxon>
        <taxon>Dikarya</taxon>
        <taxon>Basidiomycota</taxon>
        <taxon>Agaricomycotina</taxon>
        <taxon>Agaricomycetes</taxon>
        <taxon>Agaricomycetidae</taxon>
        <taxon>Agaricales</taxon>
        <taxon>Agaricineae</taxon>
        <taxon>Hymenogastraceae</taxon>
        <taxon>Gymnopilus</taxon>
    </lineage>
</organism>
<comment type="similarity">
    <text evidence="2">Belongs to the methyltransferase superfamily. Trimethylguanosine synthase family.</text>
</comment>
<dbReference type="PANTHER" id="PTHR14741">
    <property type="entry name" value="S-ADENOSYLMETHIONINE-DEPENDENT METHYLTRANSFERASE RELATED"/>
    <property type="match status" value="1"/>
</dbReference>
<feature type="compositionally biased region" description="Polar residues" evidence="8">
    <location>
        <begin position="22"/>
        <end position="54"/>
    </location>
</feature>
<dbReference type="Proteomes" id="UP000284706">
    <property type="component" value="Unassembled WGS sequence"/>
</dbReference>
<reference evidence="9 10" key="1">
    <citation type="journal article" date="2018" name="Evol. Lett.">
        <title>Horizontal gene cluster transfer increased hallucinogenic mushroom diversity.</title>
        <authorList>
            <person name="Reynolds H.T."/>
            <person name="Vijayakumar V."/>
            <person name="Gluck-Thaler E."/>
            <person name="Korotkin H.B."/>
            <person name="Matheny P.B."/>
            <person name="Slot J.C."/>
        </authorList>
    </citation>
    <scope>NUCLEOTIDE SEQUENCE [LARGE SCALE GENOMIC DNA]</scope>
    <source>
        <strain evidence="9 10">SRW20</strain>
    </source>
</reference>
<dbReference type="InterPro" id="IPR019012">
    <property type="entry name" value="RNA_cap_Gua-N2-MeTrfase"/>
</dbReference>
<feature type="compositionally biased region" description="Polar residues" evidence="8">
    <location>
        <begin position="370"/>
        <end position="387"/>
    </location>
</feature>
<evidence type="ECO:0000256" key="7">
    <source>
        <dbReference type="ARBA" id="ARBA00049790"/>
    </source>
</evidence>
<evidence type="ECO:0000256" key="2">
    <source>
        <dbReference type="ARBA" id="ARBA00025783"/>
    </source>
</evidence>
<gene>
    <name evidence="9" type="ORF">CVT26_003053</name>
</gene>
<feature type="region of interest" description="Disordered" evidence="8">
    <location>
        <begin position="299"/>
        <end position="320"/>
    </location>
</feature>
<dbReference type="PANTHER" id="PTHR14741:SF32">
    <property type="entry name" value="TRIMETHYLGUANOSINE SYNTHASE"/>
    <property type="match status" value="1"/>
</dbReference>
<evidence type="ECO:0000256" key="6">
    <source>
        <dbReference type="ARBA" id="ARBA00049075"/>
    </source>
</evidence>
<evidence type="ECO:0000313" key="9">
    <source>
        <dbReference type="EMBL" id="PPQ97991.1"/>
    </source>
</evidence>
<dbReference type="Gene3D" id="3.80.10.10">
    <property type="entry name" value="Ribonuclease Inhibitor"/>
    <property type="match status" value="2"/>
</dbReference>
<proteinExistence type="inferred from homology"/>
<evidence type="ECO:0000256" key="4">
    <source>
        <dbReference type="ARBA" id="ARBA00048740"/>
    </source>
</evidence>
<comment type="catalytic activity">
    <reaction evidence="3">
        <text>a 5'-end (N(2),N(7)-dimethyl 5'-triphosphoguanosine)-ribonucleoside in snoRNA + S-adenosyl-L-methionine = a 5'-end (N(2),N(2),N(7)-trimethyl 5'-triphosphoguanosine)-ribonucleoside in snoRNA + S-adenosyl-L-homocysteine + H(+)</text>
        <dbReference type="Rhea" id="RHEA:78507"/>
        <dbReference type="Rhea" id="RHEA-COMP:19088"/>
        <dbReference type="Rhea" id="RHEA-COMP:19090"/>
        <dbReference type="ChEBI" id="CHEBI:15378"/>
        <dbReference type="ChEBI" id="CHEBI:57856"/>
        <dbReference type="ChEBI" id="CHEBI:59789"/>
        <dbReference type="ChEBI" id="CHEBI:167623"/>
        <dbReference type="ChEBI" id="CHEBI:172880"/>
    </reaction>
    <physiologicalReaction direction="left-to-right" evidence="3">
        <dbReference type="Rhea" id="RHEA:78508"/>
    </physiologicalReaction>
</comment>
<dbReference type="STRING" id="231916.A0A409Y4V6"/>
<dbReference type="SUPFAM" id="SSF53335">
    <property type="entry name" value="S-adenosyl-L-methionine-dependent methyltransferases"/>
    <property type="match status" value="1"/>
</dbReference>
<dbReference type="Gene3D" id="1.20.1280.50">
    <property type="match status" value="1"/>
</dbReference>
<dbReference type="Pfam" id="PF09445">
    <property type="entry name" value="Methyltransf_15"/>
    <property type="match status" value="2"/>
</dbReference>
<dbReference type="OrthoDB" id="194443at2759"/>
<keyword evidence="10" id="KW-1185">Reference proteome</keyword>
<protein>
    <recommendedName>
        <fullName evidence="1">Trimethylguanosine synthase</fullName>
    </recommendedName>
    <alternativeName>
        <fullName evidence="7">Cap-specific guanine-N(2) methyltransferase</fullName>
    </alternativeName>
</protein>
<comment type="catalytic activity">
    <reaction evidence="4">
        <text>a 5'-end (N(7)-methyl 5'-triphosphoguanosine)-ribonucleoside in snoRNA + S-adenosyl-L-methionine = a 5'-end (N(2),N(7)-dimethyl 5'-triphosphoguanosine)-ribonucleoside in snoRNA + S-adenosyl-L-homocysteine + H(+)</text>
        <dbReference type="Rhea" id="RHEA:78475"/>
        <dbReference type="Rhea" id="RHEA-COMP:19086"/>
        <dbReference type="Rhea" id="RHEA-COMP:19088"/>
        <dbReference type="ChEBI" id="CHEBI:15378"/>
        <dbReference type="ChEBI" id="CHEBI:57856"/>
        <dbReference type="ChEBI" id="CHEBI:59789"/>
        <dbReference type="ChEBI" id="CHEBI:156461"/>
        <dbReference type="ChEBI" id="CHEBI:172880"/>
    </reaction>
    <physiologicalReaction direction="left-to-right" evidence="4">
        <dbReference type="Rhea" id="RHEA:78476"/>
    </physiologicalReaction>
</comment>
<dbReference type="EMBL" id="NHYE01001153">
    <property type="protein sequence ID" value="PPQ97991.1"/>
    <property type="molecule type" value="Genomic_DNA"/>
</dbReference>
<sequence>MGKRQKGGLSGISRFVFESMKSATSNADVRNDSSKNTTSLSTPYGSGPSTQQTVIPDELLTETRNLPMIADQNTDESTEGRPSKKRKANDGSAVIKEFTSTQREAAGTSGWISKYDASGLVPHYTDASQVPEHLKKYFSQRYRYFSLYSTSPGCLLDEEGWYSVTPESVADQIAERCRCDTILDAFCGVGGNAIAFAKTCQRVIALDTSPTRLALARHNAQIYGVADRIEFILSDYISFVKSFLSLPKPRRPGTAGTEEGSTSNHTSRKIDVIFLSPPWGGPSYLDGSAEAIIAETPTTKSKGKAKEPAIPTPEHPSYSLSSIQPIHGAELFDLSRKITKNIAYFLPRNTRLDEISDLLTREEEREMIRQSVSVRQDSSAAKSTATGQGEEHVEIEEEWMGNKLKALTCYFGGLATADQKTDMSNTSILSLPVEIVVKIFLEGTELWRNFDPQTLPLPTAVSGVCHHWREISEDIPELWAYILPPLHKELDDCLEWTSKWLERSKSLLVSVVLDDMKVTTDFKRPQVTAAKRKIAKILNLLLGHAHRVLRLDVRSASHGAFKEFMRDLWNAPNLQQLSLCARFHVGHGYMFLPHDDCLEWSFLPRLTNLRKFRFQNISPPNIATLTSLTAHNLKLDYQGMRSLFTGSPHLEHLVLHNLPPSAPRQHPADYPAITLHALQSIAVDVMTWRLDEPDLFYPFSFLCLPNLSYLEIGGDMPAINRLFGSSLSLAAVRKLRLSNMNRLLDDVQYFQQLSSLEELELFGVPASKIFSPSQYQSNGQNRHAKAFSPTWPHLRSVTLDTTDLETLLSTLEFVEDRLGRPPLKLQDLSLSHNATRLLRKGDKTSDAHSRFMSKFGESKGEEWLESSMEVTTLKGPSYGLLDGSRVPLAAMPQSLPASNAHVVVHHPSGDMQADQGTFATISSLPVEILAKIFLEGSETWRNFEPLSLPFPTIVWGVCVRWREISRGMPELWTYIVPPLHKELDDCLEWTSNWLERSKTMPVCVILDDMATTTGLQATASERKIAKILNLLLKHTHSLYRLDVRAASQGAFKKFMRDLWKAPILEELSLCSRQDTHYGLFFKPSEEQSKWSVLPKLSNLKKFRFQNISPPCIPSLTSLTAYDLHLDHGGIKTLFTGCPRLAHLVLYDLRPVAPRQGPAPYQPITLPAIRSIAVQVSRWYSDDEDWQLPYPFSLLRFPNLNYLEIRSNMPGIKRLFGSSLSSAPVQKLRLSDMTRLREDIGYFQQLSNLKELELFDVPASRLLLPTNDQSNGRGKQVESLSSTWPHLHSITLDTSDLDTLLSTLDFVENRSSRPHLRLRNLSLSHEAMRLLCKGDERSDAHPRFMNKFGEQGGVKWLENLLEVTLLKERSLGHLDSDRVPLAEMP</sequence>